<keyword evidence="6" id="KW-1185">Reference proteome</keyword>
<sequence>MRQQTRPEQQHHNRRGDTSGCRGKHKSDETLEIHSRYILTWAFVPGAAMPSVREIIDYCNTRLGITEFEDYCPNGLQVEAGEKVERVVTGVTASLALIEAARDAGADLLLVHHGYFWKGESQPLTGMKGRRVRELFAAGLSMAAYHLPLDAHPELGNNARLGQLLGFPQAGPVTADGLLWGSELSRPMTLETLGRQLQVLTGRPPLLLSGGTHQVARLAWCTGGAQSWLGKAADLDYDAFITGEVSEASFHMAQECNIHFIAAGHHATERYGIQALGAELSDRFGLNHEYIDIPNPV</sequence>
<protein>
    <recommendedName>
        <fullName evidence="7">Nif3-like dinuclear metal center hexameric protein</fullName>
    </recommendedName>
</protein>
<organism evidence="5 6">
    <name type="scientific">Thiolapillus brandeum</name>
    <dbReference type="NCBI Taxonomy" id="1076588"/>
    <lineage>
        <taxon>Bacteria</taxon>
        <taxon>Pseudomonadati</taxon>
        <taxon>Pseudomonadota</taxon>
        <taxon>Gammaproteobacteria</taxon>
        <taxon>Chromatiales</taxon>
        <taxon>Sedimenticolaceae</taxon>
        <taxon>Thiolapillus</taxon>
    </lineage>
</organism>
<feature type="region of interest" description="Disordered" evidence="4">
    <location>
        <begin position="1"/>
        <end position="25"/>
    </location>
</feature>
<dbReference type="PANTHER" id="PTHR13799:SF14">
    <property type="entry name" value="GTP CYCLOHYDROLASE 1 TYPE 2 HOMOLOG"/>
    <property type="match status" value="1"/>
</dbReference>
<dbReference type="KEGG" id="tbn:TBH_C0453"/>
<evidence type="ECO:0000313" key="6">
    <source>
        <dbReference type="Proteomes" id="UP000031631"/>
    </source>
</evidence>
<feature type="binding site" evidence="3">
    <location>
        <position position="269"/>
    </location>
    <ligand>
        <name>a divalent metal cation</name>
        <dbReference type="ChEBI" id="CHEBI:60240"/>
        <label>1</label>
    </ligand>
</feature>
<comment type="similarity">
    <text evidence="1">Belongs to the GTP cyclohydrolase I type 2/NIF3 family.</text>
</comment>
<evidence type="ECO:0000313" key="5">
    <source>
        <dbReference type="EMBL" id="BAO43398.1"/>
    </source>
</evidence>
<dbReference type="InterPro" id="IPR002678">
    <property type="entry name" value="DUF34/NIF3"/>
</dbReference>
<dbReference type="PANTHER" id="PTHR13799">
    <property type="entry name" value="NGG1 INTERACTING FACTOR 3"/>
    <property type="match status" value="1"/>
</dbReference>
<name>A0A7U6GGS8_9GAMM</name>
<dbReference type="NCBIfam" id="TIGR00486">
    <property type="entry name" value="YbgI_SA1388"/>
    <property type="match status" value="1"/>
</dbReference>
<dbReference type="Proteomes" id="UP000031631">
    <property type="component" value="Chromosome"/>
</dbReference>
<evidence type="ECO:0000256" key="1">
    <source>
        <dbReference type="ARBA" id="ARBA00006964"/>
    </source>
</evidence>
<feature type="binding site" evidence="3">
    <location>
        <position position="265"/>
    </location>
    <ligand>
        <name>a divalent metal cation</name>
        <dbReference type="ChEBI" id="CHEBI:60240"/>
        <label>1</label>
    </ligand>
</feature>
<evidence type="ECO:0000256" key="2">
    <source>
        <dbReference type="ARBA" id="ARBA00022723"/>
    </source>
</evidence>
<feature type="binding site" evidence="3">
    <location>
        <position position="113"/>
    </location>
    <ligand>
        <name>a divalent metal cation</name>
        <dbReference type="ChEBI" id="CHEBI:60240"/>
        <label>1</label>
    </ligand>
</feature>
<keyword evidence="2 3" id="KW-0479">Metal-binding</keyword>
<evidence type="ECO:0000256" key="3">
    <source>
        <dbReference type="PIRSR" id="PIRSR602678-1"/>
    </source>
</evidence>
<dbReference type="Pfam" id="PF01784">
    <property type="entry name" value="DUF34_NIF3"/>
    <property type="match status" value="1"/>
</dbReference>
<feature type="compositionally biased region" description="Basic and acidic residues" evidence="4">
    <location>
        <begin position="8"/>
        <end position="17"/>
    </location>
</feature>
<dbReference type="InterPro" id="IPR036069">
    <property type="entry name" value="DUF34/NIF3_sf"/>
</dbReference>
<dbReference type="EMBL" id="AP012273">
    <property type="protein sequence ID" value="BAO43398.1"/>
    <property type="molecule type" value="Genomic_DNA"/>
</dbReference>
<feature type="binding site" evidence="3">
    <location>
        <position position="150"/>
    </location>
    <ligand>
        <name>a divalent metal cation</name>
        <dbReference type="ChEBI" id="CHEBI:60240"/>
        <label>1</label>
    </ligand>
</feature>
<evidence type="ECO:0000256" key="4">
    <source>
        <dbReference type="SAM" id="MobiDB-lite"/>
    </source>
</evidence>
<dbReference type="AlphaFoldDB" id="A0A7U6GGS8"/>
<gene>
    <name evidence="5" type="ORF">TBH_C0453</name>
</gene>
<dbReference type="GO" id="GO:0046872">
    <property type="term" value="F:metal ion binding"/>
    <property type="evidence" value="ECO:0007669"/>
    <property type="project" value="UniProtKB-KW"/>
</dbReference>
<dbReference type="SUPFAM" id="SSF102705">
    <property type="entry name" value="NIF3 (NGG1p interacting factor 3)-like"/>
    <property type="match status" value="1"/>
</dbReference>
<proteinExistence type="inferred from homology"/>
<evidence type="ECO:0008006" key="7">
    <source>
        <dbReference type="Google" id="ProtNLM"/>
    </source>
</evidence>
<feature type="binding site" evidence="3">
    <location>
        <position position="112"/>
    </location>
    <ligand>
        <name>a divalent metal cation</name>
        <dbReference type="ChEBI" id="CHEBI:60240"/>
        <label>1</label>
    </ligand>
</feature>
<dbReference type="Gene3D" id="3.40.1390.30">
    <property type="entry name" value="NIF3 (NGG1p interacting factor 3)-like"/>
    <property type="match status" value="2"/>
</dbReference>
<dbReference type="GO" id="GO:0005737">
    <property type="term" value="C:cytoplasm"/>
    <property type="evidence" value="ECO:0007669"/>
    <property type="project" value="TreeGrafter"/>
</dbReference>
<reference evidence="5 6" key="1">
    <citation type="journal article" date="2014" name="PLoS ONE">
        <title>Physiological and genomic features of a novel sulfur-oxidizing gammaproteobacterium belonging to a previously uncultivated symbiotic lineage isolated from a hydrothermal vent.</title>
        <authorList>
            <person name="Nunoura T."/>
            <person name="Takaki Y."/>
            <person name="Kazama H."/>
            <person name="Kakuta J."/>
            <person name="Shimamura S."/>
            <person name="Makita H."/>
            <person name="Hirai M."/>
            <person name="Miyazaki M."/>
            <person name="Takai K."/>
        </authorList>
    </citation>
    <scope>NUCLEOTIDE SEQUENCE [LARGE SCALE GENOMIC DNA]</scope>
    <source>
        <strain evidence="5 6">Hiromi1</strain>
    </source>
</reference>
<accession>A0A7U6GGS8</accession>